<proteinExistence type="predicted"/>
<evidence type="ECO:0000313" key="2">
    <source>
        <dbReference type="Proteomes" id="UP000276215"/>
    </source>
</evidence>
<evidence type="ECO:0000313" key="1">
    <source>
        <dbReference type="EMBL" id="RPA89668.1"/>
    </source>
</evidence>
<sequence length="208" mass="24215">MEAKKEVRFIDWEEASDRARAGMSGEDGIGIFGEEDEFVYGEMGLWKMEERKEVRVREVRKEELYRWTKEAVQRRGEMCIENAQRKEIFGLMKDDEEDEGENRGTPWHLFQFLKAKHQDSRSGSPTVIQLCEQFYQENDPPGHVSGGCEIKACVLCEAEEKERESEQEGNKEADIKVEEVREFMEMVVIAAKKEGIGGAGKKRRMRRR</sequence>
<gene>
    <name evidence="1" type="ORF">L873DRAFT_1849198</name>
</gene>
<dbReference type="EMBL" id="ML120562">
    <property type="protein sequence ID" value="RPA89668.1"/>
    <property type="molecule type" value="Genomic_DNA"/>
</dbReference>
<dbReference type="AlphaFoldDB" id="A0A3N4IXZ4"/>
<keyword evidence="2" id="KW-1185">Reference proteome</keyword>
<reference evidence="1 2" key="1">
    <citation type="journal article" date="2018" name="Nat. Ecol. Evol.">
        <title>Pezizomycetes genomes reveal the molecular basis of ectomycorrhizal truffle lifestyle.</title>
        <authorList>
            <person name="Murat C."/>
            <person name="Payen T."/>
            <person name="Noel B."/>
            <person name="Kuo A."/>
            <person name="Morin E."/>
            <person name="Chen J."/>
            <person name="Kohler A."/>
            <person name="Krizsan K."/>
            <person name="Balestrini R."/>
            <person name="Da Silva C."/>
            <person name="Montanini B."/>
            <person name="Hainaut M."/>
            <person name="Levati E."/>
            <person name="Barry K.W."/>
            <person name="Belfiori B."/>
            <person name="Cichocki N."/>
            <person name="Clum A."/>
            <person name="Dockter R.B."/>
            <person name="Fauchery L."/>
            <person name="Guy J."/>
            <person name="Iotti M."/>
            <person name="Le Tacon F."/>
            <person name="Lindquist E.A."/>
            <person name="Lipzen A."/>
            <person name="Malagnac F."/>
            <person name="Mello A."/>
            <person name="Molinier V."/>
            <person name="Miyauchi S."/>
            <person name="Poulain J."/>
            <person name="Riccioni C."/>
            <person name="Rubini A."/>
            <person name="Sitrit Y."/>
            <person name="Splivallo R."/>
            <person name="Traeger S."/>
            <person name="Wang M."/>
            <person name="Zifcakova L."/>
            <person name="Wipf D."/>
            <person name="Zambonelli A."/>
            <person name="Paolocci F."/>
            <person name="Nowrousian M."/>
            <person name="Ottonello S."/>
            <person name="Baldrian P."/>
            <person name="Spatafora J.W."/>
            <person name="Henrissat B."/>
            <person name="Nagy L.G."/>
            <person name="Aury J.M."/>
            <person name="Wincker P."/>
            <person name="Grigoriev I.V."/>
            <person name="Bonfante P."/>
            <person name="Martin F.M."/>
        </authorList>
    </citation>
    <scope>NUCLEOTIDE SEQUENCE [LARGE SCALE GENOMIC DNA]</scope>
    <source>
        <strain evidence="1 2">120613-1</strain>
    </source>
</reference>
<dbReference type="Proteomes" id="UP000276215">
    <property type="component" value="Unassembled WGS sequence"/>
</dbReference>
<name>A0A3N4IXZ4_9PEZI</name>
<accession>A0A3N4IXZ4</accession>
<organism evidence="1 2">
    <name type="scientific">Choiromyces venosus 120613-1</name>
    <dbReference type="NCBI Taxonomy" id="1336337"/>
    <lineage>
        <taxon>Eukaryota</taxon>
        <taxon>Fungi</taxon>
        <taxon>Dikarya</taxon>
        <taxon>Ascomycota</taxon>
        <taxon>Pezizomycotina</taxon>
        <taxon>Pezizomycetes</taxon>
        <taxon>Pezizales</taxon>
        <taxon>Tuberaceae</taxon>
        <taxon>Choiromyces</taxon>
    </lineage>
</organism>
<protein>
    <submittedName>
        <fullName evidence="1">Uncharacterized protein</fullName>
    </submittedName>
</protein>